<protein>
    <submittedName>
        <fullName evidence="1">Uncharacterized protein</fullName>
    </submittedName>
</protein>
<reference evidence="1 2" key="1">
    <citation type="submission" date="2018-01" db="EMBL/GenBank/DDBJ databases">
        <title>Bacillus asahii Genome sequencing and assembly.</title>
        <authorList>
            <person name="Jiang H."/>
            <person name="Feng Y."/>
            <person name="Zhao F."/>
            <person name="Lin X."/>
        </authorList>
    </citation>
    <scope>NUCLEOTIDE SEQUENCE [LARGE SCALE GENOMIC DNA]</scope>
    <source>
        <strain evidence="1 2">OM18</strain>
    </source>
</reference>
<evidence type="ECO:0000313" key="2">
    <source>
        <dbReference type="Proteomes" id="UP000283095"/>
    </source>
</evidence>
<gene>
    <name evidence="1" type="ORF">BAOM_1812</name>
</gene>
<dbReference type="EMBL" id="CP026095">
    <property type="protein sequence ID" value="AZV42422.1"/>
    <property type="molecule type" value="Genomic_DNA"/>
</dbReference>
<dbReference type="AlphaFoldDB" id="A0A3Q9RMT6"/>
<evidence type="ECO:0000313" key="1">
    <source>
        <dbReference type="EMBL" id="AZV42422.1"/>
    </source>
</evidence>
<sequence length="37" mass="4425">MLTETLVLNRFIPHLMGSKLPTSSLREEKREMREFPH</sequence>
<proteinExistence type="predicted"/>
<dbReference type="KEGG" id="pasa:BAOM_1812"/>
<organism evidence="1 2">
    <name type="scientific">Peribacillus asahii</name>
    <dbReference type="NCBI Taxonomy" id="228899"/>
    <lineage>
        <taxon>Bacteria</taxon>
        <taxon>Bacillati</taxon>
        <taxon>Bacillota</taxon>
        <taxon>Bacilli</taxon>
        <taxon>Bacillales</taxon>
        <taxon>Bacillaceae</taxon>
        <taxon>Peribacillus</taxon>
    </lineage>
</organism>
<dbReference type="Proteomes" id="UP000283095">
    <property type="component" value="Chromosome"/>
</dbReference>
<accession>A0A3Q9RMT6</accession>
<name>A0A3Q9RMT6_9BACI</name>